<reference evidence="11 12" key="1">
    <citation type="submission" date="2020-10" db="EMBL/GenBank/DDBJ databases">
        <title>Wide distribution of Phycisphaera-like planctomycetes from WD2101 soil group in peatlands and genome analysis of the first cultivated representative.</title>
        <authorList>
            <person name="Dedysh S.N."/>
            <person name="Beletsky A.V."/>
            <person name="Ivanova A."/>
            <person name="Kulichevskaya I.S."/>
            <person name="Suzina N.E."/>
            <person name="Philippov D.A."/>
            <person name="Rakitin A.L."/>
            <person name="Mardanov A.V."/>
            <person name="Ravin N.V."/>
        </authorList>
    </citation>
    <scope>NUCLEOTIDE SEQUENCE [LARGE SCALE GENOMIC DNA]</scope>
    <source>
        <strain evidence="11 12">M1803</strain>
    </source>
</reference>
<dbReference type="FunFam" id="1.10.510.10:FF:000021">
    <property type="entry name" value="Serine/threonine protein kinase"/>
    <property type="match status" value="1"/>
</dbReference>
<dbReference type="SMART" id="SM00220">
    <property type="entry name" value="S_TKc"/>
    <property type="match status" value="1"/>
</dbReference>
<evidence type="ECO:0000313" key="11">
    <source>
        <dbReference type="EMBL" id="QOV88454.1"/>
    </source>
</evidence>
<dbReference type="RefSeq" id="WP_206291440.1">
    <property type="nucleotide sequence ID" value="NZ_CP063458.1"/>
</dbReference>
<evidence type="ECO:0000313" key="12">
    <source>
        <dbReference type="Proteomes" id="UP000593765"/>
    </source>
</evidence>
<keyword evidence="3" id="KW-0808">Transferase</keyword>
<sequence>MSQTDRSSRVDLSAAPGLSQSGGSISGQIAPSLDSEVARLVVESGLVTQQEVSHCREQQKQSSDPNQRSLADLLVENSFITVTQARRIKGQLEDRDNSQIPGYQLISRLGKGAMATVYKARQTSLDRIVAVKVLPKKMSENVEFVERFYKEGRAAARLSHNNIVQAIDVGSSPKGYHYFVMEMIEGKTLYDMMVPPPHGDGHKFSEEEGLDIMIMMADALAHSHQRNLIHRDVKPKNILMTPEGVAKLTDMGLARAQDDKEAAESEAGKAYGTPYYISPEQIRGDVDIDHRADIYSLGATMYHLLTGRPPFEADTPAAVMHMHLKAPLTPPDHINTALSSGIGEIIEVSMAKRREDRYGSMEEMLADLRAVRAGHQPQFARRQASDDDLAALEATGKTVDILPPVPARVNLWKEPIAVVIAIVAGVSVLVNLILIGILASK</sequence>
<dbReference type="EC" id="2.7.11.1" evidence="1"/>
<feature type="compositionally biased region" description="Low complexity" evidence="8">
    <location>
        <begin position="17"/>
        <end position="29"/>
    </location>
</feature>
<keyword evidence="2 11" id="KW-0723">Serine/threonine-protein kinase</keyword>
<gene>
    <name evidence="11" type="ORF">IPV69_19710</name>
</gene>
<dbReference type="PROSITE" id="PS00107">
    <property type="entry name" value="PROTEIN_KINASE_ATP"/>
    <property type="match status" value="1"/>
</dbReference>
<keyword evidence="4 7" id="KW-0547">Nucleotide-binding</keyword>
<keyword evidence="9" id="KW-0812">Transmembrane</keyword>
<dbReference type="Gene3D" id="3.30.200.20">
    <property type="entry name" value="Phosphorylase Kinase, domain 1"/>
    <property type="match status" value="1"/>
</dbReference>
<proteinExistence type="predicted"/>
<feature type="binding site" evidence="7">
    <location>
        <position position="137"/>
    </location>
    <ligand>
        <name>ATP</name>
        <dbReference type="ChEBI" id="CHEBI:30616"/>
    </ligand>
</feature>
<keyword evidence="9" id="KW-0472">Membrane</keyword>
<dbReference type="PANTHER" id="PTHR43289">
    <property type="entry name" value="MITOGEN-ACTIVATED PROTEIN KINASE KINASE KINASE 20-RELATED"/>
    <property type="match status" value="1"/>
</dbReference>
<feature type="transmembrane region" description="Helical" evidence="9">
    <location>
        <begin position="416"/>
        <end position="439"/>
    </location>
</feature>
<dbReference type="CDD" id="cd14014">
    <property type="entry name" value="STKc_PknB_like"/>
    <property type="match status" value="1"/>
</dbReference>
<dbReference type="PANTHER" id="PTHR43289:SF6">
    <property type="entry name" value="SERINE_THREONINE-PROTEIN KINASE NEKL-3"/>
    <property type="match status" value="1"/>
</dbReference>
<protein>
    <recommendedName>
        <fullName evidence="1">non-specific serine/threonine protein kinase</fullName>
        <ecNumber evidence="1">2.7.11.1</ecNumber>
    </recommendedName>
</protein>
<keyword evidence="6 7" id="KW-0067">ATP-binding</keyword>
<evidence type="ECO:0000256" key="4">
    <source>
        <dbReference type="ARBA" id="ARBA00022741"/>
    </source>
</evidence>
<feature type="domain" description="Protein kinase" evidence="10">
    <location>
        <begin position="103"/>
        <end position="379"/>
    </location>
</feature>
<dbReference type="AlphaFoldDB" id="A0A7M2WT61"/>
<name>A0A7M2WT61_9BACT</name>
<dbReference type="Proteomes" id="UP000593765">
    <property type="component" value="Chromosome"/>
</dbReference>
<dbReference type="InterPro" id="IPR017441">
    <property type="entry name" value="Protein_kinase_ATP_BS"/>
</dbReference>
<dbReference type="Gene3D" id="1.10.510.10">
    <property type="entry name" value="Transferase(Phosphotransferase) domain 1"/>
    <property type="match status" value="1"/>
</dbReference>
<dbReference type="SUPFAM" id="SSF56112">
    <property type="entry name" value="Protein kinase-like (PK-like)"/>
    <property type="match status" value="1"/>
</dbReference>
<dbReference type="KEGG" id="hbs:IPV69_19710"/>
<dbReference type="InterPro" id="IPR008271">
    <property type="entry name" value="Ser/Thr_kinase_AS"/>
</dbReference>
<keyword evidence="12" id="KW-1185">Reference proteome</keyword>
<evidence type="ECO:0000256" key="1">
    <source>
        <dbReference type="ARBA" id="ARBA00012513"/>
    </source>
</evidence>
<evidence type="ECO:0000256" key="7">
    <source>
        <dbReference type="PROSITE-ProRule" id="PRU10141"/>
    </source>
</evidence>
<dbReference type="Pfam" id="PF00069">
    <property type="entry name" value="Pkinase"/>
    <property type="match status" value="1"/>
</dbReference>
<evidence type="ECO:0000256" key="2">
    <source>
        <dbReference type="ARBA" id="ARBA00022527"/>
    </source>
</evidence>
<feature type="region of interest" description="Disordered" evidence="8">
    <location>
        <begin position="1"/>
        <end position="29"/>
    </location>
</feature>
<evidence type="ECO:0000256" key="6">
    <source>
        <dbReference type="ARBA" id="ARBA00022840"/>
    </source>
</evidence>
<dbReference type="InterPro" id="IPR000719">
    <property type="entry name" value="Prot_kinase_dom"/>
</dbReference>
<organism evidence="11 12">
    <name type="scientific">Humisphaera borealis</name>
    <dbReference type="NCBI Taxonomy" id="2807512"/>
    <lineage>
        <taxon>Bacteria</taxon>
        <taxon>Pseudomonadati</taxon>
        <taxon>Planctomycetota</taxon>
        <taxon>Phycisphaerae</taxon>
        <taxon>Tepidisphaerales</taxon>
        <taxon>Tepidisphaeraceae</taxon>
        <taxon>Humisphaera</taxon>
    </lineage>
</organism>
<dbReference type="InterPro" id="IPR011009">
    <property type="entry name" value="Kinase-like_dom_sf"/>
</dbReference>
<keyword evidence="5 11" id="KW-0418">Kinase</keyword>
<evidence type="ECO:0000256" key="3">
    <source>
        <dbReference type="ARBA" id="ARBA00022679"/>
    </source>
</evidence>
<dbReference type="EMBL" id="CP063458">
    <property type="protein sequence ID" value="QOV88454.1"/>
    <property type="molecule type" value="Genomic_DNA"/>
</dbReference>
<dbReference type="GO" id="GO:0004674">
    <property type="term" value="F:protein serine/threonine kinase activity"/>
    <property type="evidence" value="ECO:0007669"/>
    <property type="project" value="UniProtKB-KW"/>
</dbReference>
<evidence type="ECO:0000256" key="9">
    <source>
        <dbReference type="SAM" id="Phobius"/>
    </source>
</evidence>
<dbReference type="PROSITE" id="PS00108">
    <property type="entry name" value="PROTEIN_KINASE_ST"/>
    <property type="match status" value="1"/>
</dbReference>
<keyword evidence="9" id="KW-1133">Transmembrane helix</keyword>
<evidence type="ECO:0000256" key="5">
    <source>
        <dbReference type="ARBA" id="ARBA00022777"/>
    </source>
</evidence>
<evidence type="ECO:0000259" key="10">
    <source>
        <dbReference type="PROSITE" id="PS50011"/>
    </source>
</evidence>
<evidence type="ECO:0000256" key="8">
    <source>
        <dbReference type="SAM" id="MobiDB-lite"/>
    </source>
</evidence>
<accession>A0A7M2WT61</accession>
<dbReference type="PROSITE" id="PS50011">
    <property type="entry name" value="PROTEIN_KINASE_DOM"/>
    <property type="match status" value="1"/>
</dbReference>
<dbReference type="GO" id="GO:0005524">
    <property type="term" value="F:ATP binding"/>
    <property type="evidence" value="ECO:0007669"/>
    <property type="project" value="UniProtKB-UniRule"/>
</dbReference>